<proteinExistence type="predicted"/>
<dbReference type="Proteomes" id="UP001146793">
    <property type="component" value="Unassembled WGS sequence"/>
</dbReference>
<evidence type="ECO:0000313" key="5">
    <source>
        <dbReference type="Proteomes" id="UP001146793"/>
    </source>
</evidence>
<feature type="compositionally biased region" description="Basic residues" evidence="2">
    <location>
        <begin position="448"/>
        <end position="468"/>
    </location>
</feature>
<protein>
    <submittedName>
        <fullName evidence="4">Rho gtpase-activating protein 68f</fullName>
    </submittedName>
</protein>
<dbReference type="InterPro" id="IPR000198">
    <property type="entry name" value="RhoGAP_dom"/>
</dbReference>
<dbReference type="Pfam" id="PF00620">
    <property type="entry name" value="RhoGAP"/>
    <property type="match status" value="1"/>
</dbReference>
<feature type="domain" description="Rho-GAP" evidence="3">
    <location>
        <begin position="41"/>
        <end position="218"/>
    </location>
</feature>
<feature type="region of interest" description="Disordered" evidence="2">
    <location>
        <begin position="1"/>
        <end position="25"/>
    </location>
</feature>
<feature type="region of interest" description="Disordered" evidence="2">
    <location>
        <begin position="615"/>
        <end position="646"/>
    </location>
</feature>
<keyword evidence="1" id="KW-0175">Coiled coil</keyword>
<feature type="region of interest" description="Disordered" evidence="2">
    <location>
        <begin position="389"/>
        <end position="422"/>
    </location>
</feature>
<feature type="region of interest" description="Disordered" evidence="2">
    <location>
        <begin position="436"/>
        <end position="595"/>
    </location>
</feature>
<feature type="compositionally biased region" description="Basic and acidic residues" evidence="2">
    <location>
        <begin position="396"/>
        <end position="422"/>
    </location>
</feature>
<feature type="coiled-coil region" evidence="1">
    <location>
        <begin position="834"/>
        <end position="861"/>
    </location>
</feature>
<feature type="region of interest" description="Disordered" evidence="2">
    <location>
        <begin position="296"/>
        <end position="377"/>
    </location>
</feature>
<evidence type="ECO:0000256" key="1">
    <source>
        <dbReference type="SAM" id="Coils"/>
    </source>
</evidence>
<accession>A0AAV7YB44</accession>
<dbReference type="PROSITE" id="PS50238">
    <property type="entry name" value="RHOGAP"/>
    <property type="match status" value="1"/>
</dbReference>
<dbReference type="GO" id="GO:0007264">
    <property type="term" value="P:small GTPase-mediated signal transduction"/>
    <property type="evidence" value="ECO:0007669"/>
    <property type="project" value="TreeGrafter"/>
</dbReference>
<dbReference type="SMART" id="SM00324">
    <property type="entry name" value="RhoGAP"/>
    <property type="match status" value="1"/>
</dbReference>
<comment type="caution">
    <text evidence="4">The sequence shown here is derived from an EMBL/GenBank/DDBJ whole genome shotgun (WGS) entry which is preliminary data.</text>
</comment>
<feature type="compositionally biased region" description="Basic and acidic residues" evidence="2">
    <location>
        <begin position="481"/>
        <end position="491"/>
    </location>
</feature>
<feature type="compositionally biased region" description="Basic and acidic residues" evidence="2">
    <location>
        <begin position="518"/>
        <end position="545"/>
    </location>
</feature>
<reference evidence="4" key="1">
    <citation type="submission" date="2022-08" db="EMBL/GenBank/DDBJ databases">
        <title>Novel sulphate-reducing endosymbionts in the free-living metamonad Anaeramoeba.</title>
        <authorList>
            <person name="Jerlstrom-Hultqvist J."/>
            <person name="Cepicka I."/>
            <person name="Gallot-Lavallee L."/>
            <person name="Salas-Leiva D."/>
            <person name="Curtis B.A."/>
            <person name="Zahonova K."/>
            <person name="Pipaliya S."/>
            <person name="Dacks J."/>
            <person name="Roger A.J."/>
        </authorList>
    </citation>
    <scope>NUCLEOTIDE SEQUENCE</scope>
    <source>
        <strain evidence="4">Busselton2</strain>
    </source>
</reference>
<gene>
    <name evidence="4" type="ORF">M0812_26272</name>
</gene>
<evidence type="ECO:0000313" key="4">
    <source>
        <dbReference type="EMBL" id="KAJ3426704.1"/>
    </source>
</evidence>
<name>A0AAV7YB44_9EUKA</name>
<evidence type="ECO:0000259" key="3">
    <source>
        <dbReference type="PROSITE" id="PS50238"/>
    </source>
</evidence>
<feature type="compositionally biased region" description="Basic residues" evidence="2">
    <location>
        <begin position="1"/>
        <end position="11"/>
    </location>
</feature>
<feature type="compositionally biased region" description="Low complexity" evidence="2">
    <location>
        <begin position="546"/>
        <end position="558"/>
    </location>
</feature>
<feature type="compositionally biased region" description="Acidic residues" evidence="2">
    <location>
        <begin position="569"/>
        <end position="578"/>
    </location>
</feature>
<dbReference type="EMBL" id="JANTQA010000063">
    <property type="protein sequence ID" value="KAJ3426704.1"/>
    <property type="molecule type" value="Genomic_DNA"/>
</dbReference>
<dbReference type="GO" id="GO:0005096">
    <property type="term" value="F:GTPase activator activity"/>
    <property type="evidence" value="ECO:0007669"/>
    <property type="project" value="TreeGrafter"/>
</dbReference>
<organism evidence="4 5">
    <name type="scientific">Anaeramoeba flamelloides</name>
    <dbReference type="NCBI Taxonomy" id="1746091"/>
    <lineage>
        <taxon>Eukaryota</taxon>
        <taxon>Metamonada</taxon>
        <taxon>Anaeramoebidae</taxon>
        <taxon>Anaeramoeba</taxon>
    </lineage>
</organism>
<dbReference type="PANTHER" id="PTHR45808:SF2">
    <property type="entry name" value="RHO GTPASE-ACTIVATING PROTEIN 68F"/>
    <property type="match status" value="1"/>
</dbReference>
<feature type="compositionally biased region" description="Basic and acidic residues" evidence="2">
    <location>
        <begin position="301"/>
        <end position="319"/>
    </location>
</feature>
<dbReference type="PANTHER" id="PTHR45808">
    <property type="entry name" value="RHO GTPASE-ACTIVATING PROTEIN 68F"/>
    <property type="match status" value="1"/>
</dbReference>
<dbReference type="InterPro" id="IPR008936">
    <property type="entry name" value="Rho_GTPase_activation_prot"/>
</dbReference>
<feature type="compositionally biased region" description="Basic and acidic residues" evidence="2">
    <location>
        <begin position="436"/>
        <end position="447"/>
    </location>
</feature>
<sequence>MSVKRLFRKKKKGDENEKDSDTMSSDGEKIFQSKVFGLSIKTLAKTLPSKKKNIPSIITQLVGTIEELYIRKQGLFLNSGNKNLIKEKVVELNKKGTINTLSVKDPYTLTTLLKLVLQNLKEPLLTFKLYDQFIKSNDVDTIIKTVKILPQVNLSVLVYIMKFFRNVSLESKFNKMKPNTLASIITPILLRAKKKKRKSHPNALSVIEKMIFYYDKIFLIFEFGDENPKLEDSFSDLISYTTATDPFVNFLDNLDDKVSNFNDGDVVQLTASEIISMSVMKLLKLNLPKKEELMPQIEVSKNNEKNEQKKNNEKNEQKNNTKPSKNSKKNKKSKKKNKKNKKKSKGKQSKKTIQTIGIGDSDTSDDSEEEREIRKKNVRKVRFNLFVECFGDDDEKQEKRKNLLMKRNEEQPEFKEFDKQRKAEEKRYQELMEELKKKEKKEKEEKRKDKKKKDKKKKKGKKSKKSSKKNNDSSDSSNSSSHEDQPQENKKVVKKKVRFAPNIVIFGGEQDLGNDSDEQIKNKDFESLRKLHNQNEFKTLEDEKNNNNNSNTDSNSNNKGKGVERENDQEMEMEMEMEMENKKTEKNEIIEDDPDEQNFDIGMEVSFDDLMNELDFLNDGKTGNENDDEKEEEEEEDDDDDDEKTGKKMIEKEPIYKIQIETINVELNEEEIFRINLINQILESFNQYKSFKQNFQNLLITEIFKKKINTNEKNDKSYWYGSLLDAGLGLNYQKIILLLRILITEVVVFSKEFQQMNNGQKPLNVKDWNPVLDQIEQIGEFKELLPKISAKYIANIWKWSKNRNKILALTGKWKKEKLELSDPLTLIRKKMQLIKSSLTKVTQIENEIEEISKNIEQDEIEKIKKQVFKKKKFVYDKQRKKISFTMI</sequence>
<feature type="compositionally biased region" description="Acidic residues" evidence="2">
    <location>
        <begin position="625"/>
        <end position="643"/>
    </location>
</feature>
<dbReference type="SUPFAM" id="SSF48350">
    <property type="entry name" value="GTPase activation domain, GAP"/>
    <property type="match status" value="1"/>
</dbReference>
<feature type="compositionally biased region" description="Basic residues" evidence="2">
    <location>
        <begin position="325"/>
        <end position="350"/>
    </location>
</feature>
<evidence type="ECO:0000256" key="2">
    <source>
        <dbReference type="SAM" id="MobiDB-lite"/>
    </source>
</evidence>
<feature type="compositionally biased region" description="Basic and acidic residues" evidence="2">
    <location>
        <begin position="12"/>
        <end position="25"/>
    </location>
</feature>
<dbReference type="GO" id="GO:0005737">
    <property type="term" value="C:cytoplasm"/>
    <property type="evidence" value="ECO:0007669"/>
    <property type="project" value="TreeGrafter"/>
</dbReference>
<feature type="compositionally biased region" description="Basic and acidic residues" evidence="2">
    <location>
        <begin position="579"/>
        <end position="589"/>
    </location>
</feature>
<dbReference type="AlphaFoldDB" id="A0AAV7YB44"/>
<dbReference type="CDD" id="cd00159">
    <property type="entry name" value="RhoGAP"/>
    <property type="match status" value="1"/>
</dbReference>
<dbReference type="Gene3D" id="1.10.555.10">
    <property type="entry name" value="Rho GTPase activation protein"/>
    <property type="match status" value="1"/>
</dbReference>